<dbReference type="SUPFAM" id="SSF49265">
    <property type="entry name" value="Fibronectin type III"/>
    <property type="match status" value="1"/>
</dbReference>
<accession>A0A2L0RWP5</accession>
<gene>
    <name evidence="5" type="ORF">BOP93_13310</name>
</gene>
<dbReference type="Pfam" id="PF24801">
    <property type="entry name" value="FNIII-A_GpJ"/>
    <property type="match status" value="1"/>
</dbReference>
<dbReference type="InterPro" id="IPR055385">
    <property type="entry name" value="GpJ_HDII-ins2"/>
</dbReference>
<feature type="domain" description="Tip attachment protein J central straight fiber" evidence="2">
    <location>
        <begin position="1136"/>
        <end position="1262"/>
    </location>
</feature>
<organism evidence="5 6">
    <name type="scientific">Pseudomonas orientalis</name>
    <dbReference type="NCBI Taxonomy" id="76758"/>
    <lineage>
        <taxon>Bacteria</taxon>
        <taxon>Pseudomonadati</taxon>
        <taxon>Pseudomonadota</taxon>
        <taxon>Gammaproteobacteria</taxon>
        <taxon>Pseudomonadales</taxon>
        <taxon>Pseudomonadaceae</taxon>
        <taxon>Pseudomonas</taxon>
    </lineage>
</organism>
<dbReference type="Gene3D" id="1.20.5.340">
    <property type="match status" value="1"/>
</dbReference>
<proteinExistence type="predicted"/>
<evidence type="ECO:0000259" key="2">
    <source>
        <dbReference type="Pfam" id="PF09327"/>
    </source>
</evidence>
<feature type="domain" description="Tip attachment protein J" evidence="3">
    <location>
        <begin position="344"/>
        <end position="506"/>
    </location>
</feature>
<evidence type="ECO:0000313" key="6">
    <source>
        <dbReference type="Proteomes" id="UP000239888"/>
    </source>
</evidence>
<dbReference type="KEGG" id="poi:BOP93_13310"/>
<sequence>MGAAHKLDIYGAKGGSDKPKTPTEAPDSLRSIALAKMLIAVGEGDFEGMPTASDIRVDGTPLQDPQGNMNFPNVKWEWRTGSVDQPYIQGIPSIENEITIGVELRSTTPWVRAITNTQLSAMRVRLAWPALQSVDASGNINGYRIEYKVELATDGGAYQQVLSEAVDGKTTTIYERTRRIDLPKANSGWLIRVTRLTINQNNNKISDTMQIAGFTEVIDAKIRYPNTALLYIEFSAEQFRSIPAVTIRCKGRKWQVPSNYDSASRSYSGIWDGTFKEAWTDNPVWHTYGITTNDRFGLGRRIKPWMVDKWELYRISQYCDQLVPDGKGGQEPRFICNLNLQSKADAWSLLRDISTIYRGMTYWAQGQVFTLADMPRATDFDFAYTRANVIDGKFTYSSASERTRYTRALISYDNPLNNFDTDVTAVTDAKLQRRYGDNPLEISAIGCTRESEAQRRGKWALLTNSKDRAVTFKVGLDGRIPLPGYVIPIADELLAGRPVGGRISAVNGTVITLDRDTQAKPGDRLILNLPDGKCEGRTVQLVSGRQVTVTVAYSVPPEPELVWALDADDLAIPLYRVVSVARPEPGVFEISAVQYDPSKFAHIDTGARLEERPISVIPITVVPAPASVTLTSSYSVNQGIAITTMNISWPAVTGAVAYDVEWRKDSGNWIKVQRSGSTSVDVTGIYSGAYLARVRAVSAFDISSVWENSILTNLQGKTGLPPAVSFLTTTSLVYGIGIQWGFPPGAEDTERTEIWYSQSADLTTAIKLSDFSYPQAKHEMHAMLPGATLFFWARLVDRSGNIGPFFPVSGAVNGQASTKQSDYEAYYADKIGKGALYQSLREEIELITGDGPGSVNERLEEAKQELEDLIKQVSDALAYDPAKPYLKGDIVRLDQHLYQAKGPVPVGAAPPDADHWTDIGTILETANALASQVQIIETKIEEIDGKVLATATSVEALRSAARGDDGAGDLADALKGWTSTADLAVERKTRAGENYAMAQQLLTLGAQVGDNRSSLTVLEQVVASNRETSAAQITQLKSDLSAIDQKAIGNAQAITSLDSKVTNLDGKIISQASSNEALRASVRGDDGAGDLAGAIKAWESTAAISTEKKVRASEIEAQAKVSETLQSSIGQTSASVRSVSETVVGLDNRVSAQVTLQAQTIVDGRRVTTGLAFGSNGSQSEFLIMAQRMAVVNEIDGKVVPMFVIENGQAVFNTAIISKAIIQEIILGMVLRSPTADSKGRPLLEINIPAGTITVRGEGTDGSSLFDNSGISVFDANEKRRGKFGRLS</sequence>
<evidence type="ECO:0000313" key="5">
    <source>
        <dbReference type="EMBL" id="AUZ46527.1"/>
    </source>
</evidence>
<dbReference type="InterPro" id="IPR015406">
    <property type="entry name" value="GpJ_CSF"/>
</dbReference>
<evidence type="ECO:0000259" key="4">
    <source>
        <dbReference type="Pfam" id="PF24801"/>
    </source>
</evidence>
<dbReference type="InterPro" id="IPR013783">
    <property type="entry name" value="Ig-like_fold"/>
</dbReference>
<evidence type="ECO:0000259" key="3">
    <source>
        <dbReference type="Pfam" id="PF13550"/>
    </source>
</evidence>
<protein>
    <submittedName>
        <fullName evidence="5">Host specificity protein</fullName>
    </submittedName>
</protein>
<dbReference type="InterPro" id="IPR053171">
    <property type="entry name" value="Viral_Tip_Attach_Protein"/>
</dbReference>
<evidence type="ECO:0000256" key="1">
    <source>
        <dbReference type="SAM" id="MobiDB-lite"/>
    </source>
</evidence>
<dbReference type="RefSeq" id="WP_104503057.1">
    <property type="nucleotide sequence ID" value="NZ_CP018049.1"/>
</dbReference>
<dbReference type="InterPro" id="IPR032876">
    <property type="entry name" value="J_dom"/>
</dbReference>
<dbReference type="Proteomes" id="UP000239888">
    <property type="component" value="Chromosome"/>
</dbReference>
<dbReference type="Gene3D" id="2.10.10.20">
    <property type="entry name" value="Carbohydrate-binding module superfamily 5/12"/>
    <property type="match status" value="1"/>
</dbReference>
<reference evidence="5 6" key="1">
    <citation type="journal article" date="2018" name="Front. Microbiol.">
        <title>Pseudomonas orientalis F9: A Potent Antagonist against Phytopathogens with Phytotoxic Effect in the Apple Flower.</title>
        <authorList>
            <person name="Zengerer V."/>
            <person name="Schmid M."/>
            <person name="Bieri M."/>
            <person name="Muller D.C."/>
            <person name="Remus-Emsermann M.N.P."/>
            <person name="Ahrens C.H."/>
            <person name="Pelludat C."/>
        </authorList>
    </citation>
    <scope>NUCLEOTIDE SEQUENCE [LARGE SCALE GENOMIC DNA]</scope>
    <source>
        <strain evidence="5 6">F9</strain>
    </source>
</reference>
<feature type="domain" description="Tip attachment protein J HDII-ins2" evidence="4">
    <location>
        <begin position="95"/>
        <end position="220"/>
    </location>
</feature>
<dbReference type="Gene3D" id="2.60.40.10">
    <property type="entry name" value="Immunoglobulins"/>
    <property type="match status" value="1"/>
</dbReference>
<dbReference type="EMBL" id="CP018049">
    <property type="protein sequence ID" value="AUZ46527.1"/>
    <property type="molecule type" value="Genomic_DNA"/>
</dbReference>
<dbReference type="PANTHER" id="PTHR36251:SF2">
    <property type="entry name" value="GIFSY-2 PROPHAGE HOST SPECIFICITY PROTEIN J, PHAGE LAMBDA"/>
    <property type="match status" value="1"/>
</dbReference>
<dbReference type="InterPro" id="IPR036116">
    <property type="entry name" value="FN3_sf"/>
</dbReference>
<dbReference type="Pfam" id="PF13550">
    <property type="entry name" value="Phage-tail_3"/>
    <property type="match status" value="1"/>
</dbReference>
<dbReference type="Pfam" id="PF09327">
    <property type="entry name" value="Phage_Tail_Tip"/>
    <property type="match status" value="1"/>
</dbReference>
<feature type="region of interest" description="Disordered" evidence="1">
    <location>
        <begin position="1"/>
        <end position="26"/>
    </location>
</feature>
<name>A0A2L0RWP5_9PSED</name>
<dbReference type="PANTHER" id="PTHR36251">
    <property type="entry name" value="FELS-1 PROPHAGE HOST SPECIFICITY PROTEIN-RELATED"/>
    <property type="match status" value="1"/>
</dbReference>